<feature type="region of interest" description="Disordered" evidence="1">
    <location>
        <begin position="1"/>
        <end position="20"/>
    </location>
</feature>
<evidence type="ECO:0000313" key="3">
    <source>
        <dbReference type="Proteomes" id="UP000003490"/>
    </source>
</evidence>
<sequence>MLSGRRRWKPKLRLQTESSRRPRLTLRLQAKNKGRQAPMIGKTGLKRKQPDRRLHTGPFGDSMESCRPPHTEGKAVKRIKTKEALLNYGKGK</sequence>
<reference evidence="2 3" key="2">
    <citation type="submission" date="2007-08" db="EMBL/GenBank/DDBJ databases">
        <authorList>
            <person name="Fulton L."/>
            <person name="Clifton S."/>
            <person name="Fulton B."/>
            <person name="Xu J."/>
            <person name="Minx P."/>
            <person name="Pepin K.H."/>
            <person name="Johnson M."/>
            <person name="Thiruvilangam P."/>
            <person name="Bhonagiri V."/>
            <person name="Nash W.E."/>
            <person name="Wang C."/>
            <person name="Mardis E.R."/>
            <person name="Wilson R.K."/>
        </authorList>
    </citation>
    <scope>NUCLEOTIDE SEQUENCE [LARGE SCALE GENOMIC DNA]</scope>
    <source>
        <strain evidence="2 3">DSM 753</strain>
    </source>
</reference>
<evidence type="ECO:0000313" key="2">
    <source>
        <dbReference type="EMBL" id="EDO61740.1"/>
    </source>
</evidence>
<organism evidence="2 3">
    <name type="scientific">[Clostridium] leptum DSM 753</name>
    <dbReference type="NCBI Taxonomy" id="428125"/>
    <lineage>
        <taxon>Bacteria</taxon>
        <taxon>Bacillati</taxon>
        <taxon>Bacillota</taxon>
        <taxon>Clostridia</taxon>
        <taxon>Eubacteriales</taxon>
        <taxon>Oscillospiraceae</taxon>
        <taxon>Oscillospiraceae incertae sedis</taxon>
    </lineage>
</organism>
<feature type="region of interest" description="Disordered" evidence="1">
    <location>
        <begin position="32"/>
        <end position="74"/>
    </location>
</feature>
<dbReference type="EMBL" id="ABCB02000017">
    <property type="protein sequence ID" value="EDO61740.1"/>
    <property type="molecule type" value="Genomic_DNA"/>
</dbReference>
<comment type="caution">
    <text evidence="2">The sequence shown here is derived from an EMBL/GenBank/DDBJ whole genome shotgun (WGS) entry which is preliminary data.</text>
</comment>
<protein>
    <submittedName>
        <fullName evidence="2">Uncharacterized protein</fullName>
    </submittedName>
</protein>
<dbReference type="AlphaFoldDB" id="A7VRR0"/>
<name>A7VRR0_9FIRM</name>
<gene>
    <name evidence="2" type="ORF">CLOLEP_01244</name>
</gene>
<proteinExistence type="predicted"/>
<dbReference type="HOGENOM" id="CLU_2408059_0_0_9"/>
<accession>A7VRR0</accession>
<reference evidence="2 3" key="1">
    <citation type="submission" date="2007-08" db="EMBL/GenBank/DDBJ databases">
        <title>Draft genome sequence of Clostridium leptum (DSM 753).</title>
        <authorList>
            <person name="Sudarsanam P."/>
            <person name="Ley R."/>
            <person name="Guruge J."/>
            <person name="Turnbaugh P.J."/>
            <person name="Mahowald M."/>
            <person name="Liep D."/>
            <person name="Gordon J."/>
        </authorList>
    </citation>
    <scope>NUCLEOTIDE SEQUENCE [LARGE SCALE GENOMIC DNA]</scope>
    <source>
        <strain evidence="2 3">DSM 753</strain>
    </source>
</reference>
<feature type="compositionally biased region" description="Basic residues" evidence="1">
    <location>
        <begin position="1"/>
        <end position="12"/>
    </location>
</feature>
<evidence type="ECO:0000256" key="1">
    <source>
        <dbReference type="SAM" id="MobiDB-lite"/>
    </source>
</evidence>
<dbReference type="Proteomes" id="UP000003490">
    <property type="component" value="Unassembled WGS sequence"/>
</dbReference>